<dbReference type="Proteomes" id="UP001153954">
    <property type="component" value="Unassembled WGS sequence"/>
</dbReference>
<evidence type="ECO:0000259" key="1">
    <source>
        <dbReference type="Pfam" id="PF01593"/>
    </source>
</evidence>
<protein>
    <recommendedName>
        <fullName evidence="1">Amine oxidase domain-containing protein</fullName>
    </recommendedName>
</protein>
<proteinExistence type="predicted"/>
<keyword evidence="3" id="KW-1185">Reference proteome</keyword>
<gene>
    <name evidence="2" type="ORF">EEDITHA_LOCUS3474</name>
</gene>
<dbReference type="PANTHER" id="PTHR10742:SF398">
    <property type="entry name" value="AMINE OXIDASE DOMAIN-CONTAINING PROTEIN-RELATED"/>
    <property type="match status" value="1"/>
</dbReference>
<dbReference type="EMBL" id="CAKOGL010000006">
    <property type="protein sequence ID" value="CAH2087187.1"/>
    <property type="molecule type" value="Genomic_DNA"/>
</dbReference>
<reference evidence="2" key="1">
    <citation type="submission" date="2022-03" db="EMBL/GenBank/DDBJ databases">
        <authorList>
            <person name="Tunstrom K."/>
        </authorList>
    </citation>
    <scope>NUCLEOTIDE SEQUENCE</scope>
</reference>
<dbReference type="SUPFAM" id="SSF54373">
    <property type="entry name" value="FAD-linked reductases, C-terminal domain"/>
    <property type="match status" value="1"/>
</dbReference>
<dbReference type="Gene3D" id="3.50.50.60">
    <property type="entry name" value="FAD/NAD(P)-binding domain"/>
    <property type="match status" value="1"/>
</dbReference>
<dbReference type="PANTHER" id="PTHR10742">
    <property type="entry name" value="FLAVIN MONOAMINE OXIDASE"/>
    <property type="match status" value="1"/>
</dbReference>
<accession>A0AAU9TNS6</accession>
<dbReference type="AlphaFoldDB" id="A0AAU9TNS6"/>
<dbReference type="SUPFAM" id="SSF51905">
    <property type="entry name" value="FAD/NAD(P)-binding domain"/>
    <property type="match status" value="1"/>
</dbReference>
<dbReference type="GO" id="GO:0046592">
    <property type="term" value="F:polyamine oxidase activity"/>
    <property type="evidence" value="ECO:0007669"/>
    <property type="project" value="TreeGrafter"/>
</dbReference>
<dbReference type="InterPro" id="IPR002937">
    <property type="entry name" value="Amino_oxidase"/>
</dbReference>
<sequence>MDVIVIGCGAAGIAALRKLHDAGLKVIGLEAADRIGGRIRTVQYGDCYLDLGAAWCHGEKDNVVFEIANPLDLLCRSKPEEKYFLMSNGSLLPNETSEGIVQALNDELANADKNSGRSISDCVRSAAKTNETLKKYPELAQYFIEWFENNNHVGGQVDPKKGKSLKGLEEFWTSEGDFLLNWKGRGFRTILDVLLNKYPDASKELPIAIHLKKEVESIKWGTNKPALDSGNPLVQIKCKDGSLFAAKSVIVTVSLGVLKERHDQLFNPPLPIEKINSINNLQLCVLDKIYIEFTKPWWPKTPANFNILWRKEDKAKFSVEEQWITGISGFVTVEYHPNVLLAWIYGEGAKKMEKLSDEQVKAAVVKLLEIFFSKEFKMTPVKSILRSQWASNPLARGSYSYRSVDNEEKGGSAIILSEPLYHGNNFPVVCFAGEATSHHHYSAVHGAVESGFREAERLIACLKK</sequence>
<dbReference type="Pfam" id="PF01593">
    <property type="entry name" value="Amino_oxidase"/>
    <property type="match status" value="1"/>
</dbReference>
<evidence type="ECO:0000313" key="3">
    <source>
        <dbReference type="Proteomes" id="UP001153954"/>
    </source>
</evidence>
<feature type="domain" description="Amine oxidase" evidence="1">
    <location>
        <begin position="11"/>
        <end position="459"/>
    </location>
</feature>
<comment type="caution">
    <text evidence="2">The sequence shown here is derived from an EMBL/GenBank/DDBJ whole genome shotgun (WGS) entry which is preliminary data.</text>
</comment>
<organism evidence="2 3">
    <name type="scientific">Euphydryas editha</name>
    <name type="common">Edith's checkerspot</name>
    <dbReference type="NCBI Taxonomy" id="104508"/>
    <lineage>
        <taxon>Eukaryota</taxon>
        <taxon>Metazoa</taxon>
        <taxon>Ecdysozoa</taxon>
        <taxon>Arthropoda</taxon>
        <taxon>Hexapoda</taxon>
        <taxon>Insecta</taxon>
        <taxon>Pterygota</taxon>
        <taxon>Neoptera</taxon>
        <taxon>Endopterygota</taxon>
        <taxon>Lepidoptera</taxon>
        <taxon>Glossata</taxon>
        <taxon>Ditrysia</taxon>
        <taxon>Papilionoidea</taxon>
        <taxon>Nymphalidae</taxon>
        <taxon>Nymphalinae</taxon>
        <taxon>Euphydryas</taxon>
    </lineage>
</organism>
<dbReference type="InterPro" id="IPR050281">
    <property type="entry name" value="Flavin_monoamine_oxidase"/>
</dbReference>
<evidence type="ECO:0000313" key="2">
    <source>
        <dbReference type="EMBL" id="CAH2087187.1"/>
    </source>
</evidence>
<dbReference type="InterPro" id="IPR036188">
    <property type="entry name" value="FAD/NAD-bd_sf"/>
</dbReference>
<dbReference type="Gene3D" id="3.90.660.10">
    <property type="match status" value="1"/>
</dbReference>
<name>A0AAU9TNS6_EUPED</name>